<evidence type="ECO:0000313" key="8">
    <source>
        <dbReference type="Proteomes" id="UP001548590"/>
    </source>
</evidence>
<feature type="domain" description="D-isomer specific 2-hydroxyacid dehydrogenase NAD-binding" evidence="6">
    <location>
        <begin position="113"/>
        <end position="286"/>
    </location>
</feature>
<evidence type="ECO:0000313" key="7">
    <source>
        <dbReference type="EMBL" id="MET1491008.1"/>
    </source>
</evidence>
<reference evidence="7 8" key="1">
    <citation type="submission" date="2024-07" db="EMBL/GenBank/DDBJ databases">
        <title>Uliginosibacterium paludis KCTC:42655.</title>
        <authorList>
            <person name="Kim M.K."/>
        </authorList>
    </citation>
    <scope>NUCLEOTIDE SEQUENCE [LARGE SCALE GENOMIC DNA]</scope>
    <source>
        <strain evidence="7 8">KCTC 42655</strain>
    </source>
</reference>
<comment type="similarity">
    <text evidence="1 4">Belongs to the D-isomer specific 2-hydroxyacid dehydrogenase family.</text>
</comment>
<dbReference type="InterPro" id="IPR036291">
    <property type="entry name" value="NAD(P)-bd_dom_sf"/>
</dbReference>
<dbReference type="Proteomes" id="UP001548590">
    <property type="component" value="Unassembled WGS sequence"/>
</dbReference>
<dbReference type="Gene3D" id="3.40.50.720">
    <property type="entry name" value="NAD(P)-binding Rossmann-like Domain"/>
    <property type="match status" value="2"/>
</dbReference>
<dbReference type="RefSeq" id="WP_345930079.1">
    <property type="nucleotide sequence ID" value="NZ_JBDIVF010000014.1"/>
</dbReference>
<evidence type="ECO:0000259" key="5">
    <source>
        <dbReference type="Pfam" id="PF00389"/>
    </source>
</evidence>
<dbReference type="PANTHER" id="PTHR42789">
    <property type="entry name" value="D-ISOMER SPECIFIC 2-HYDROXYACID DEHYDROGENASE FAMILY PROTEIN (AFU_ORTHOLOGUE AFUA_6G10090)"/>
    <property type="match status" value="1"/>
</dbReference>
<dbReference type="Pfam" id="PF02826">
    <property type="entry name" value="2-Hacid_dh_C"/>
    <property type="match status" value="1"/>
</dbReference>
<gene>
    <name evidence="7" type="ORF">ABVT11_14310</name>
</gene>
<evidence type="ECO:0000256" key="1">
    <source>
        <dbReference type="ARBA" id="ARBA00005854"/>
    </source>
</evidence>
<dbReference type="SUPFAM" id="SSF51735">
    <property type="entry name" value="NAD(P)-binding Rossmann-fold domains"/>
    <property type="match status" value="1"/>
</dbReference>
<dbReference type="InterPro" id="IPR050857">
    <property type="entry name" value="D-2-hydroxyacid_DH"/>
</dbReference>
<feature type="domain" description="D-isomer specific 2-hydroxyacid dehydrogenase catalytic" evidence="5">
    <location>
        <begin position="45"/>
        <end position="313"/>
    </location>
</feature>
<proteinExistence type="inferred from homology"/>
<keyword evidence="8" id="KW-1185">Reference proteome</keyword>
<dbReference type="Pfam" id="PF00389">
    <property type="entry name" value="2-Hacid_dh"/>
    <property type="match status" value="1"/>
</dbReference>
<comment type="caution">
    <text evidence="7">The sequence shown here is derived from an EMBL/GenBank/DDBJ whole genome shotgun (WGS) entry which is preliminary data.</text>
</comment>
<evidence type="ECO:0000256" key="3">
    <source>
        <dbReference type="ARBA" id="ARBA00023027"/>
    </source>
</evidence>
<accession>A0ABV2CSW5</accession>
<keyword evidence="2 4" id="KW-0560">Oxidoreductase</keyword>
<evidence type="ECO:0000259" key="6">
    <source>
        <dbReference type="Pfam" id="PF02826"/>
    </source>
</evidence>
<name>A0ABV2CSW5_9RHOO</name>
<keyword evidence="3" id="KW-0520">NAD</keyword>
<organism evidence="7 8">
    <name type="scientific">Uliginosibacterium paludis</name>
    <dbReference type="NCBI Taxonomy" id="1615952"/>
    <lineage>
        <taxon>Bacteria</taxon>
        <taxon>Pseudomonadati</taxon>
        <taxon>Pseudomonadota</taxon>
        <taxon>Betaproteobacteria</taxon>
        <taxon>Rhodocyclales</taxon>
        <taxon>Zoogloeaceae</taxon>
        <taxon>Uliginosibacterium</taxon>
    </lineage>
</organism>
<dbReference type="SUPFAM" id="SSF52283">
    <property type="entry name" value="Formate/glycerate dehydrogenase catalytic domain-like"/>
    <property type="match status" value="1"/>
</dbReference>
<evidence type="ECO:0000256" key="4">
    <source>
        <dbReference type="RuleBase" id="RU003719"/>
    </source>
</evidence>
<sequence>MTIRICIPDDYQRASASLPCLHDTPGFVCSTLGDLARDAEAGAALSAAQGLILIRERTLIDEAFLRRTPQLRLLSQTGKLARNIDIEACTRAGVAVVEGTGSPVAPAELTWLLIMASRRKLTQQVDAMKAGHWQTEAGEALCGQTLGILGYGKIGKRVAGYARAFGMQVQVWGSPRARDEARAEGLRVPDSREAFFASSDVLSVHQRLVAETSGAITAADLAAMQPSALFVNTSRAELVQPGALLAALQQGRPGFAALDVYEQEPIYDPQHPLLQLPNVLCTPHLGYAEQASYAHYLETAFNNAIRFFEGDTTQVLNPAALRVTR</sequence>
<dbReference type="PANTHER" id="PTHR42789:SF1">
    <property type="entry name" value="D-ISOMER SPECIFIC 2-HYDROXYACID DEHYDROGENASE FAMILY PROTEIN (AFU_ORTHOLOGUE AFUA_6G10090)"/>
    <property type="match status" value="1"/>
</dbReference>
<protein>
    <submittedName>
        <fullName evidence="7">D-2-hydroxyacid dehydrogenase family protein</fullName>
    </submittedName>
</protein>
<dbReference type="InterPro" id="IPR006140">
    <property type="entry name" value="D-isomer_DH_NAD-bd"/>
</dbReference>
<dbReference type="EMBL" id="JBEWLZ010000008">
    <property type="protein sequence ID" value="MET1491008.1"/>
    <property type="molecule type" value="Genomic_DNA"/>
</dbReference>
<evidence type="ECO:0000256" key="2">
    <source>
        <dbReference type="ARBA" id="ARBA00023002"/>
    </source>
</evidence>
<dbReference type="CDD" id="cd12169">
    <property type="entry name" value="PGDH_like_1"/>
    <property type="match status" value="1"/>
</dbReference>
<dbReference type="InterPro" id="IPR006139">
    <property type="entry name" value="D-isomer_2_OHA_DH_cat_dom"/>
</dbReference>